<proteinExistence type="predicted"/>
<evidence type="ECO:0000313" key="2">
    <source>
        <dbReference type="EMBL" id="BAL79446.1"/>
    </source>
</evidence>
<keyword evidence="3" id="KW-1185">Reference proteome</keyword>
<reference evidence="2 3" key="1">
    <citation type="journal article" date="2012" name="Microbes Environ.">
        <title>Complete genome sequence of Bradyrhizobium sp. S23321: insights into symbiosis evolution in soil oligotrophs.</title>
        <authorList>
            <person name="Okubo T."/>
            <person name="Tsukui T."/>
            <person name="Maita H."/>
            <person name="Okamoto S."/>
            <person name="Oshima K."/>
            <person name="Fujisawa T."/>
            <person name="Saito A."/>
            <person name="Futamata H."/>
            <person name="Hattori R."/>
            <person name="Shimomura Y."/>
            <person name="Haruta S."/>
            <person name="Morimoto S."/>
            <person name="Wang Y."/>
            <person name="Sakai Y."/>
            <person name="Hattori M."/>
            <person name="Aizawa S."/>
            <person name="Nagashima K.V.P."/>
            <person name="Masuda S."/>
            <person name="Hattori T."/>
            <person name="Yamashita A."/>
            <person name="Bao Z."/>
            <person name="Hayatsu M."/>
            <person name="Kajiya-Kanegae H."/>
            <person name="Yoshinaga I."/>
            <person name="Sakamoto K."/>
            <person name="Toyota K."/>
            <person name="Nakao M."/>
            <person name="Kohara M."/>
            <person name="Anda M."/>
            <person name="Niwa R."/>
            <person name="Jung-Hwan P."/>
            <person name="Sameshima-Saito R."/>
            <person name="Tokuda S."/>
            <person name="Yamamoto S."/>
            <person name="Yamamoto S."/>
            <person name="Yokoyama T."/>
            <person name="Akutsu T."/>
            <person name="Nakamura Y."/>
            <person name="Nakahira-Yanaka Y."/>
            <person name="Takada Hoshino Y."/>
            <person name="Hirakawa H."/>
            <person name="Mitsui H."/>
            <person name="Terasawa K."/>
            <person name="Itakura M."/>
            <person name="Sato S."/>
            <person name="Ikeda-Ohtsubo W."/>
            <person name="Sakakura N."/>
            <person name="Kaminuma E."/>
            <person name="Minamisawa K."/>
        </authorList>
    </citation>
    <scope>NUCLEOTIDE SEQUENCE [LARGE SCALE GENOMIC DNA]</scope>
    <source>
        <strain evidence="2 3">S23321</strain>
    </source>
</reference>
<feature type="region of interest" description="Disordered" evidence="1">
    <location>
        <begin position="58"/>
        <end position="82"/>
    </location>
</feature>
<protein>
    <submittedName>
        <fullName evidence="2">Uncharacterized protein</fullName>
    </submittedName>
</protein>
<sequence>MTDLAVVDGGVQLNQGLAGLDKLPLGNANGAHNARFERLNDLAAAGWNDLSRSSRNDINAAETCPYQAGHEQPEKRGSDGAP</sequence>
<feature type="compositionally biased region" description="Basic and acidic residues" evidence="1">
    <location>
        <begin position="71"/>
        <end position="82"/>
    </location>
</feature>
<gene>
    <name evidence="2" type="ORF">S23_62580</name>
</gene>
<dbReference type="Proteomes" id="UP000007886">
    <property type="component" value="Chromosome"/>
</dbReference>
<evidence type="ECO:0000313" key="3">
    <source>
        <dbReference type="Proteomes" id="UP000007886"/>
    </source>
</evidence>
<accession>A0AAI8MJD5</accession>
<dbReference type="EMBL" id="AP012279">
    <property type="protein sequence ID" value="BAL79446.1"/>
    <property type="molecule type" value="Genomic_DNA"/>
</dbReference>
<organism evidence="2 3">
    <name type="scientific">Bradyrhizobium cosmicum</name>
    <dbReference type="NCBI Taxonomy" id="1404864"/>
    <lineage>
        <taxon>Bacteria</taxon>
        <taxon>Pseudomonadati</taxon>
        <taxon>Pseudomonadota</taxon>
        <taxon>Alphaproteobacteria</taxon>
        <taxon>Hyphomicrobiales</taxon>
        <taxon>Nitrobacteraceae</taxon>
        <taxon>Bradyrhizobium</taxon>
    </lineage>
</organism>
<evidence type="ECO:0000256" key="1">
    <source>
        <dbReference type="SAM" id="MobiDB-lite"/>
    </source>
</evidence>
<dbReference type="KEGG" id="brs:S23_62580"/>
<name>A0AAI8MJD5_9BRAD</name>
<dbReference type="AlphaFoldDB" id="A0AAI8MJD5"/>